<keyword evidence="1" id="KW-0732">Signal</keyword>
<comment type="caution">
    <text evidence="3">The sequence shown here is derived from an EMBL/GenBank/DDBJ whole genome shotgun (WGS) entry which is preliminary data.</text>
</comment>
<evidence type="ECO:0000313" key="3">
    <source>
        <dbReference type="EMBL" id="MBB5020823.1"/>
    </source>
</evidence>
<dbReference type="SMART" id="SM00450">
    <property type="entry name" value="RHOD"/>
    <property type="match status" value="1"/>
</dbReference>
<dbReference type="AlphaFoldDB" id="A0A7W8DG40"/>
<feature type="domain" description="Rhodanese" evidence="2">
    <location>
        <begin position="57"/>
        <end position="140"/>
    </location>
</feature>
<organism evidence="3 4">
    <name type="scientific">Desulfurispira natronophila</name>
    <dbReference type="NCBI Taxonomy" id="682562"/>
    <lineage>
        <taxon>Bacteria</taxon>
        <taxon>Pseudomonadati</taxon>
        <taxon>Chrysiogenota</taxon>
        <taxon>Chrysiogenia</taxon>
        <taxon>Chrysiogenales</taxon>
        <taxon>Chrysiogenaceae</taxon>
        <taxon>Desulfurispira</taxon>
    </lineage>
</organism>
<feature type="chain" id="PRO_5030617951" evidence="1">
    <location>
        <begin position="22"/>
        <end position="148"/>
    </location>
</feature>
<sequence>MRAGYITAIATALLLTMSASASEPKTNENFGEFLRDFDYDERRAMKIGAMETLRLLQADRAQLVDIRFKEEAAHYTMPVALHIPLNELPDRLNELDPDKVIITMCPIYDRAAIARLYLVLNGYEARYLTDGMLGLMDLLRGDRAREYY</sequence>
<dbReference type="SUPFAM" id="SSF52821">
    <property type="entry name" value="Rhodanese/Cell cycle control phosphatase"/>
    <property type="match status" value="1"/>
</dbReference>
<evidence type="ECO:0000256" key="1">
    <source>
        <dbReference type="SAM" id="SignalP"/>
    </source>
</evidence>
<dbReference type="PANTHER" id="PTHR43031">
    <property type="entry name" value="FAD-DEPENDENT OXIDOREDUCTASE"/>
    <property type="match status" value="1"/>
</dbReference>
<protein>
    <submittedName>
        <fullName evidence="3">Rhodanese-related sulfurtransferase</fullName>
    </submittedName>
</protein>
<feature type="signal peptide" evidence="1">
    <location>
        <begin position="1"/>
        <end position="21"/>
    </location>
</feature>
<dbReference type="PANTHER" id="PTHR43031:SF16">
    <property type="entry name" value="OXIDOREDUCTASE"/>
    <property type="match status" value="1"/>
</dbReference>
<dbReference type="InterPro" id="IPR001763">
    <property type="entry name" value="Rhodanese-like_dom"/>
</dbReference>
<keyword evidence="4" id="KW-1185">Reference proteome</keyword>
<gene>
    <name evidence="3" type="ORF">HNR37_000126</name>
</gene>
<dbReference type="RefSeq" id="WP_221270333.1">
    <property type="nucleotide sequence ID" value="NZ_JACHID010000001.1"/>
</dbReference>
<dbReference type="Gene3D" id="3.40.250.10">
    <property type="entry name" value="Rhodanese-like domain"/>
    <property type="match status" value="1"/>
</dbReference>
<keyword evidence="3" id="KW-0808">Transferase</keyword>
<dbReference type="EMBL" id="JACHID010000001">
    <property type="protein sequence ID" value="MBB5020823.1"/>
    <property type="molecule type" value="Genomic_DNA"/>
</dbReference>
<dbReference type="PROSITE" id="PS50206">
    <property type="entry name" value="RHODANESE_3"/>
    <property type="match status" value="1"/>
</dbReference>
<dbReference type="InterPro" id="IPR036873">
    <property type="entry name" value="Rhodanese-like_dom_sf"/>
</dbReference>
<dbReference type="InterPro" id="IPR050229">
    <property type="entry name" value="GlpE_sulfurtransferase"/>
</dbReference>
<reference evidence="3 4" key="1">
    <citation type="submission" date="2020-08" db="EMBL/GenBank/DDBJ databases">
        <title>Genomic Encyclopedia of Type Strains, Phase IV (KMG-IV): sequencing the most valuable type-strain genomes for metagenomic binning, comparative biology and taxonomic classification.</title>
        <authorList>
            <person name="Goeker M."/>
        </authorList>
    </citation>
    <scope>NUCLEOTIDE SEQUENCE [LARGE SCALE GENOMIC DNA]</scope>
    <source>
        <strain evidence="3 4">DSM 22071</strain>
    </source>
</reference>
<name>A0A7W8DG40_9BACT</name>
<dbReference type="Pfam" id="PF00581">
    <property type="entry name" value="Rhodanese"/>
    <property type="match status" value="1"/>
</dbReference>
<evidence type="ECO:0000313" key="4">
    <source>
        <dbReference type="Proteomes" id="UP000528322"/>
    </source>
</evidence>
<dbReference type="Proteomes" id="UP000528322">
    <property type="component" value="Unassembled WGS sequence"/>
</dbReference>
<proteinExistence type="predicted"/>
<evidence type="ECO:0000259" key="2">
    <source>
        <dbReference type="PROSITE" id="PS50206"/>
    </source>
</evidence>
<accession>A0A7W8DG40</accession>
<dbReference type="GO" id="GO:0016740">
    <property type="term" value="F:transferase activity"/>
    <property type="evidence" value="ECO:0007669"/>
    <property type="project" value="UniProtKB-KW"/>
</dbReference>